<evidence type="ECO:0000313" key="2">
    <source>
        <dbReference type="Proteomes" id="UP000533598"/>
    </source>
</evidence>
<gene>
    <name evidence="1" type="ORF">HNR67_005640</name>
</gene>
<dbReference type="EMBL" id="JACHMH010000001">
    <property type="protein sequence ID" value="MBB4679522.1"/>
    <property type="molecule type" value="Genomic_DNA"/>
</dbReference>
<sequence length="284" mass="31348">MNHPGLTPEPETDPDAKFRNWMRLNLARAAAEFDLTVTGNPIFGWRLRSVGARAEGLAGPRWLRVASSEVEWARGPAWTGNSDANSLGGIPKPTVLASTEWTEWDWRTQRAEVMPLLNGLPCSPTDVLHEEVDLPGAWWADLRRSVDRLAAAPTERVHADQDKIDARLRKAFGEGVVVQVEQWETVHGDLHWANLLSPDLVILDWESWGRGPAGTDAATLYCYSLLVPGTARTVREVLADVLGTPAGRIAQLCVGARLLNRAAQGDHPELVEPLTHHLDELLPR</sequence>
<evidence type="ECO:0008006" key="3">
    <source>
        <dbReference type="Google" id="ProtNLM"/>
    </source>
</evidence>
<proteinExistence type="predicted"/>
<keyword evidence="2" id="KW-1185">Reference proteome</keyword>
<dbReference type="InterPro" id="IPR011009">
    <property type="entry name" value="Kinase-like_dom_sf"/>
</dbReference>
<dbReference type="Proteomes" id="UP000533598">
    <property type="component" value="Unassembled WGS sequence"/>
</dbReference>
<dbReference type="SUPFAM" id="SSF56112">
    <property type="entry name" value="Protein kinase-like (PK-like)"/>
    <property type="match status" value="1"/>
</dbReference>
<organism evidence="1 2">
    <name type="scientific">Crossiella cryophila</name>
    <dbReference type="NCBI Taxonomy" id="43355"/>
    <lineage>
        <taxon>Bacteria</taxon>
        <taxon>Bacillati</taxon>
        <taxon>Actinomycetota</taxon>
        <taxon>Actinomycetes</taxon>
        <taxon>Pseudonocardiales</taxon>
        <taxon>Pseudonocardiaceae</taxon>
        <taxon>Crossiella</taxon>
    </lineage>
</organism>
<dbReference type="RefSeq" id="WP_221490084.1">
    <property type="nucleotide sequence ID" value="NZ_BAAAUI010000001.1"/>
</dbReference>
<comment type="caution">
    <text evidence="1">The sequence shown here is derived from an EMBL/GenBank/DDBJ whole genome shotgun (WGS) entry which is preliminary data.</text>
</comment>
<dbReference type="Gene3D" id="3.90.1200.10">
    <property type="match status" value="1"/>
</dbReference>
<name>A0A7W7FVQ5_9PSEU</name>
<reference evidence="1 2" key="1">
    <citation type="submission" date="2020-08" db="EMBL/GenBank/DDBJ databases">
        <title>Sequencing the genomes of 1000 actinobacteria strains.</title>
        <authorList>
            <person name="Klenk H.-P."/>
        </authorList>
    </citation>
    <scope>NUCLEOTIDE SEQUENCE [LARGE SCALE GENOMIC DNA]</scope>
    <source>
        <strain evidence="1 2">DSM 44230</strain>
    </source>
</reference>
<protein>
    <recommendedName>
        <fullName evidence="3">Aminoglycoside phosphotransferase domain-containing protein</fullName>
    </recommendedName>
</protein>
<accession>A0A7W7FVQ5</accession>
<evidence type="ECO:0000313" key="1">
    <source>
        <dbReference type="EMBL" id="MBB4679522.1"/>
    </source>
</evidence>
<dbReference type="AlphaFoldDB" id="A0A7W7FVQ5"/>